<organism evidence="1 2">
    <name type="scientific">Riccia sorocarpa</name>
    <dbReference type="NCBI Taxonomy" id="122646"/>
    <lineage>
        <taxon>Eukaryota</taxon>
        <taxon>Viridiplantae</taxon>
        <taxon>Streptophyta</taxon>
        <taxon>Embryophyta</taxon>
        <taxon>Marchantiophyta</taxon>
        <taxon>Marchantiopsida</taxon>
        <taxon>Marchantiidae</taxon>
        <taxon>Marchantiales</taxon>
        <taxon>Ricciaceae</taxon>
        <taxon>Riccia</taxon>
    </lineage>
</organism>
<dbReference type="Proteomes" id="UP001633002">
    <property type="component" value="Unassembled WGS sequence"/>
</dbReference>
<name>A0ABD3I4Y8_9MARC</name>
<reference evidence="1 2" key="1">
    <citation type="submission" date="2024-09" db="EMBL/GenBank/DDBJ databases">
        <title>Chromosome-scale assembly of Riccia sorocarpa.</title>
        <authorList>
            <person name="Paukszto L."/>
        </authorList>
    </citation>
    <scope>NUCLEOTIDE SEQUENCE [LARGE SCALE GENOMIC DNA]</scope>
    <source>
        <strain evidence="1">LP-2024</strain>
        <tissue evidence="1">Aerial parts of the thallus</tissue>
    </source>
</reference>
<evidence type="ECO:0000313" key="2">
    <source>
        <dbReference type="Proteomes" id="UP001633002"/>
    </source>
</evidence>
<sequence length="169" mass="20214">MAKRHQIRTVGDLLNFEGHIEVERLGPITEHDQNLVLGTQEIMEWCKMTRFDEVKLVQIPGWFWKEYKPVLRWTQPNNEWTKLLWSQEPTYTRLTHWWNATSSDDEWRYRWKLLWGGRCLVLQKVLGFARASSKACWSLVKGEEAIRLRANDEALFIKSQEILESRARQ</sequence>
<keyword evidence="2" id="KW-1185">Reference proteome</keyword>
<protein>
    <submittedName>
        <fullName evidence="1">Uncharacterized protein</fullName>
    </submittedName>
</protein>
<dbReference type="AlphaFoldDB" id="A0ABD3I4Y8"/>
<accession>A0ABD3I4Y8</accession>
<proteinExistence type="predicted"/>
<comment type="caution">
    <text evidence="1">The sequence shown here is derived from an EMBL/GenBank/DDBJ whole genome shotgun (WGS) entry which is preliminary data.</text>
</comment>
<evidence type="ECO:0000313" key="1">
    <source>
        <dbReference type="EMBL" id="KAL3697407.1"/>
    </source>
</evidence>
<gene>
    <name evidence="1" type="ORF">R1sor_011483</name>
</gene>
<dbReference type="EMBL" id="JBJQOH010000002">
    <property type="protein sequence ID" value="KAL3697407.1"/>
    <property type="molecule type" value="Genomic_DNA"/>
</dbReference>